<feature type="coiled-coil region" evidence="7">
    <location>
        <begin position="437"/>
        <end position="471"/>
    </location>
</feature>
<dbReference type="EMBL" id="CP032152">
    <property type="protein sequence ID" value="AXY68313.1"/>
    <property type="molecule type" value="Genomic_DNA"/>
</dbReference>
<keyword evidence="6" id="KW-0472">Membrane</keyword>
<dbReference type="Pfam" id="PF00350">
    <property type="entry name" value="Dynamin_N"/>
    <property type="match status" value="1"/>
</dbReference>
<dbReference type="InterPro" id="IPR027094">
    <property type="entry name" value="Mitofusin_fam"/>
</dbReference>
<protein>
    <submittedName>
        <fullName evidence="9">Dynamin family protein</fullName>
    </submittedName>
</protein>
<keyword evidence="10" id="KW-1185">Reference proteome</keyword>
<name>A0A3B7MCE2_9CYAN</name>
<dbReference type="PANTHER" id="PTHR10465:SF0">
    <property type="entry name" value="SARCALUMENIN"/>
    <property type="match status" value="1"/>
</dbReference>
<organism evidence="9 10">
    <name type="scientific">Thermosynechococcus sichuanensis E542</name>
    <dbReference type="NCBI Taxonomy" id="2016101"/>
    <lineage>
        <taxon>Bacteria</taxon>
        <taxon>Bacillati</taxon>
        <taxon>Cyanobacteriota</taxon>
        <taxon>Cyanophyceae</taxon>
        <taxon>Acaryochloridales</taxon>
        <taxon>Thermosynechococcaceae</taxon>
        <taxon>Thermosynechococcus</taxon>
        <taxon>Thermosynechococcus sichuanensis</taxon>
    </lineage>
</organism>
<dbReference type="KEGG" id="tsq:D3A95_10085"/>
<evidence type="ECO:0000259" key="8">
    <source>
        <dbReference type="PROSITE" id="PS51718"/>
    </source>
</evidence>
<evidence type="ECO:0000256" key="4">
    <source>
        <dbReference type="ARBA" id="ARBA00023054"/>
    </source>
</evidence>
<evidence type="ECO:0000313" key="10">
    <source>
        <dbReference type="Proteomes" id="UP000261812"/>
    </source>
</evidence>
<dbReference type="InterPro" id="IPR027417">
    <property type="entry name" value="P-loop_NTPase"/>
</dbReference>
<evidence type="ECO:0000256" key="5">
    <source>
        <dbReference type="ARBA" id="ARBA00023134"/>
    </source>
</evidence>
<dbReference type="InterPro" id="IPR045063">
    <property type="entry name" value="Dynamin_N"/>
</dbReference>
<dbReference type="GO" id="GO:0016020">
    <property type="term" value="C:membrane"/>
    <property type="evidence" value="ECO:0007669"/>
    <property type="project" value="UniProtKB-SubCell"/>
</dbReference>
<dbReference type="PROSITE" id="PS51718">
    <property type="entry name" value="G_DYNAMIN_2"/>
    <property type="match status" value="1"/>
</dbReference>
<evidence type="ECO:0000256" key="1">
    <source>
        <dbReference type="ARBA" id="ARBA00004370"/>
    </source>
</evidence>
<keyword evidence="2" id="KW-0547">Nucleotide-binding</keyword>
<keyword evidence="3" id="KW-0378">Hydrolase</keyword>
<sequence length="798" mass="92078">MTTVTPQGIPQTAESSQDTVEALRQDVIHLLKQAVPIVERYNDLHKTTGTEFSGTLAIRQALANVEEIALRMAVVAPMKAGKSTIINAIVGQPLLPARNTAMTAIATEIVLDTKCPEPVLFVPQETLTLFEEAAEEIRQECHKNRAEVQAKLQKYPHLSQTLINIISNYTLFPAKTRGVENVGKALQPMNDLVRLASEIVPTYNPVKRMRELPQIRVAPFTLEGEAINTALGNLVIIDTPGPNEAGENLEIKNIFAEQLERSSLILVVLDFTQLKTEAAKSVQDTVQAIAKIRGGTENIYALVNKIDQRRSSDMTPEQVREFVQQEFNISSSHVFEISAQRAYCAARFLNQRDLGEDWQTRPEARDLAREILGDDWEEDLKDISKDNFTKKARKQWYERSGFYQFFTKVINELIKIAAPKVMIDSLRITEGYIKQLLEDINLRKKGYQADLHILQEEVEKLNQDIDAVEKSVSLLNIIEEYQKKIKDFIAREVSNLKKNARADVNRLFSQEEYEQADLPKKAFLIFKELEQGFKSLIRINDKSRQYPSEITFSSRNEAKEFQQKIFDLVSQKAECKFHKAQKEIQQFVDKKITELKEEIKKKSQPILEKAQERLQRTFNVQLSLPNLEVLQINFDNCKFEPETLDEIVEKKRKVKKRFWWHWLWLVPKEVEETYAETIKKYVVHLSQVVNEINKQIDTQANQIEENVSNYLEKGFKSEAEQYLKYLSSYLKDYRTTLTESQEYQRKSTLEKEEVMKQIEKIEMDIQNVRCNISDYLTRVKQVLQNYGSSCDSTANSSC</sequence>
<dbReference type="GO" id="GO:0005525">
    <property type="term" value="F:GTP binding"/>
    <property type="evidence" value="ECO:0007669"/>
    <property type="project" value="UniProtKB-KW"/>
</dbReference>
<comment type="subcellular location">
    <subcellularLocation>
        <location evidence="1">Membrane</location>
    </subcellularLocation>
</comment>
<evidence type="ECO:0000256" key="7">
    <source>
        <dbReference type="SAM" id="Coils"/>
    </source>
</evidence>
<dbReference type="Proteomes" id="UP000261812">
    <property type="component" value="Chromosome"/>
</dbReference>
<dbReference type="CDD" id="cd00882">
    <property type="entry name" value="Ras_like_GTPase"/>
    <property type="match status" value="1"/>
</dbReference>
<keyword evidence="4 7" id="KW-0175">Coiled coil</keyword>
<dbReference type="GO" id="GO:0008053">
    <property type="term" value="P:mitochondrial fusion"/>
    <property type="evidence" value="ECO:0007669"/>
    <property type="project" value="TreeGrafter"/>
</dbReference>
<dbReference type="GO" id="GO:0003924">
    <property type="term" value="F:GTPase activity"/>
    <property type="evidence" value="ECO:0007669"/>
    <property type="project" value="InterPro"/>
</dbReference>
<evidence type="ECO:0000256" key="2">
    <source>
        <dbReference type="ARBA" id="ARBA00022741"/>
    </source>
</evidence>
<evidence type="ECO:0000313" key="9">
    <source>
        <dbReference type="EMBL" id="AXY68313.1"/>
    </source>
</evidence>
<evidence type="ECO:0000256" key="6">
    <source>
        <dbReference type="ARBA" id="ARBA00023136"/>
    </source>
</evidence>
<gene>
    <name evidence="9" type="ORF">D3A95_10085</name>
</gene>
<keyword evidence="5" id="KW-0342">GTP-binding</keyword>
<dbReference type="SUPFAM" id="SSF52540">
    <property type="entry name" value="P-loop containing nucleoside triphosphate hydrolases"/>
    <property type="match status" value="1"/>
</dbReference>
<reference evidence="10" key="1">
    <citation type="submission" date="2018-09" db="EMBL/GenBank/DDBJ databases">
        <title>Complete genome sequence of thermophilic cyanobacteria strain Thermosynechococcus elongatus PKUAC-SCTE542.</title>
        <authorList>
            <person name="Liang Y."/>
            <person name="Tang J."/>
            <person name="Daroch M."/>
        </authorList>
    </citation>
    <scope>NUCLEOTIDE SEQUENCE [LARGE SCALE GENOMIC DNA]</scope>
    <source>
        <strain evidence="10">E542</strain>
    </source>
</reference>
<dbReference type="PANTHER" id="PTHR10465">
    <property type="entry name" value="TRANSMEMBRANE GTPASE FZO1"/>
    <property type="match status" value="1"/>
</dbReference>
<dbReference type="RefSeq" id="WP_181494879.1">
    <property type="nucleotide sequence ID" value="NZ_CP032152.1"/>
</dbReference>
<proteinExistence type="predicted"/>
<dbReference type="InterPro" id="IPR030381">
    <property type="entry name" value="G_DYNAMIN_dom"/>
</dbReference>
<accession>A0A3B7MCE2</accession>
<dbReference type="Gene3D" id="3.40.50.300">
    <property type="entry name" value="P-loop containing nucleotide triphosphate hydrolases"/>
    <property type="match status" value="1"/>
</dbReference>
<feature type="domain" description="Dynamin-type G" evidence="8">
    <location>
        <begin position="66"/>
        <end position="381"/>
    </location>
</feature>
<evidence type="ECO:0000256" key="3">
    <source>
        <dbReference type="ARBA" id="ARBA00022801"/>
    </source>
</evidence>
<dbReference type="AlphaFoldDB" id="A0A3B7MCE2"/>